<evidence type="ECO:0000256" key="1">
    <source>
        <dbReference type="SAM" id="MobiDB-lite"/>
    </source>
</evidence>
<organism evidence="2 3">
    <name type="scientific">Leptosia nina</name>
    <dbReference type="NCBI Taxonomy" id="320188"/>
    <lineage>
        <taxon>Eukaryota</taxon>
        <taxon>Metazoa</taxon>
        <taxon>Ecdysozoa</taxon>
        <taxon>Arthropoda</taxon>
        <taxon>Hexapoda</taxon>
        <taxon>Insecta</taxon>
        <taxon>Pterygota</taxon>
        <taxon>Neoptera</taxon>
        <taxon>Endopterygota</taxon>
        <taxon>Lepidoptera</taxon>
        <taxon>Glossata</taxon>
        <taxon>Ditrysia</taxon>
        <taxon>Papilionoidea</taxon>
        <taxon>Pieridae</taxon>
        <taxon>Pierinae</taxon>
        <taxon>Leptosia</taxon>
    </lineage>
</organism>
<feature type="compositionally biased region" description="Polar residues" evidence="1">
    <location>
        <begin position="302"/>
        <end position="315"/>
    </location>
</feature>
<dbReference type="Proteomes" id="UP001497472">
    <property type="component" value="Unassembled WGS sequence"/>
</dbReference>
<gene>
    <name evidence="2" type="ORF">LNINA_LOCUS6868</name>
</gene>
<name>A0AAV1JD02_9NEOP</name>
<evidence type="ECO:0000313" key="2">
    <source>
        <dbReference type="EMBL" id="CAK1547390.1"/>
    </source>
</evidence>
<accession>A0AAV1JD02</accession>
<evidence type="ECO:0000313" key="3">
    <source>
        <dbReference type="Proteomes" id="UP001497472"/>
    </source>
</evidence>
<sequence length="372" mass="41732">MLNHLNINCLLTMSSGTWLTAEDVIKDLALASGQHVGNLNEKFVVVGKQTPQINNEEENEELANWHDSYDLKNKECQADPDLTGITQMLRLVNQLDNNGVGTTSELSDLRKSAAENSSLVISKLNTNAQEFVPLNLSQGSSSKRPLHSNENNSPNEDNVQYDIDINKRIDVTKLENNEKEKLKEILKSKISGTRNSSCGKSKRARNLAIATLLKLTSAPNHVTEEPAAPKLMTPDDFQTLNNNDALETKENLENQTSNEAINKSVEKVKKWLKGPESPKKTKSIFLGPITYQKRPDTKYCDSPTSSSNNDESNNCLTNFVPSSYAAELTEKYEQRLKEKQDQDDIWTKLERQLKERDEIIRQKIANQGSNSS</sequence>
<proteinExistence type="predicted"/>
<keyword evidence="3" id="KW-1185">Reference proteome</keyword>
<feature type="region of interest" description="Disordered" evidence="1">
    <location>
        <begin position="296"/>
        <end position="315"/>
    </location>
</feature>
<protein>
    <submittedName>
        <fullName evidence="2">Uncharacterized protein</fullName>
    </submittedName>
</protein>
<comment type="caution">
    <text evidence="2">The sequence shown here is derived from an EMBL/GenBank/DDBJ whole genome shotgun (WGS) entry which is preliminary data.</text>
</comment>
<feature type="region of interest" description="Disordered" evidence="1">
    <location>
        <begin position="136"/>
        <end position="160"/>
    </location>
</feature>
<dbReference type="AlphaFoldDB" id="A0AAV1JD02"/>
<dbReference type="EMBL" id="CAVLEF010000009">
    <property type="protein sequence ID" value="CAK1547390.1"/>
    <property type="molecule type" value="Genomic_DNA"/>
</dbReference>
<reference evidence="2 3" key="1">
    <citation type="submission" date="2023-11" db="EMBL/GenBank/DDBJ databases">
        <authorList>
            <person name="Okamura Y."/>
        </authorList>
    </citation>
    <scope>NUCLEOTIDE SEQUENCE [LARGE SCALE GENOMIC DNA]</scope>
</reference>
<feature type="compositionally biased region" description="Polar residues" evidence="1">
    <location>
        <begin position="136"/>
        <end position="158"/>
    </location>
</feature>